<dbReference type="AlphaFoldDB" id="A0A523UX79"/>
<evidence type="ECO:0000313" key="3">
    <source>
        <dbReference type="Proteomes" id="UP000315525"/>
    </source>
</evidence>
<sequence>MRHKGIILFVFVLLLLPVAGFPQIIPPRIEWSWTSSNELPSYDQVDVTPLVVSLTDDNLDGRFDHEDYPDIVFSSYGGWFGAVLRAVDGRDGSAIFDVTEFSNRLKSGSNLAAGDIDADGRVEIIGHKRSTSRLIAFENDGSHKWDSDNFSVSCEWGGPAIADMDQDGIPEIIMGRTVFNPDGSLSWEGDYGGAKNGRWGPLSCVADVDMSGGLELIAGNSVYHSDGSVYWQKASSSGPRFVGPGTEDGFPAVADFDTDLYPEIVLVTRGSLYIFEHDGALKVGPVPIPGADPSDPTYPGGPPTVYDFDSDGWPEIGVAIREQDVVFEGDGCILGSYPIKE</sequence>
<dbReference type="EMBL" id="SOJN01000034">
    <property type="protein sequence ID" value="TET47100.1"/>
    <property type="molecule type" value="Genomic_DNA"/>
</dbReference>
<name>A0A523UX79_UNCT6</name>
<protein>
    <submittedName>
        <fullName evidence="2">VCBS repeat-containing protein</fullName>
    </submittedName>
</protein>
<keyword evidence="1" id="KW-0732">Signal</keyword>
<dbReference type="InterPro" id="IPR028994">
    <property type="entry name" value="Integrin_alpha_N"/>
</dbReference>
<evidence type="ECO:0000256" key="1">
    <source>
        <dbReference type="ARBA" id="ARBA00022729"/>
    </source>
</evidence>
<gene>
    <name evidence="2" type="ORF">E3J62_02480</name>
</gene>
<accession>A0A523UX79</accession>
<dbReference type="Pfam" id="PF13517">
    <property type="entry name" value="FG-GAP_3"/>
    <property type="match status" value="2"/>
</dbReference>
<dbReference type="SUPFAM" id="SSF69318">
    <property type="entry name" value="Integrin alpha N-terminal domain"/>
    <property type="match status" value="1"/>
</dbReference>
<comment type="caution">
    <text evidence="2">The sequence shown here is derived from an EMBL/GenBank/DDBJ whole genome shotgun (WGS) entry which is preliminary data.</text>
</comment>
<dbReference type="Gene3D" id="2.130.10.130">
    <property type="entry name" value="Integrin alpha, N-terminal"/>
    <property type="match status" value="1"/>
</dbReference>
<dbReference type="PANTHER" id="PTHR44103">
    <property type="entry name" value="PROPROTEIN CONVERTASE P"/>
    <property type="match status" value="1"/>
</dbReference>
<organism evidence="2 3">
    <name type="scientific">candidate division TA06 bacterium</name>
    <dbReference type="NCBI Taxonomy" id="2250710"/>
    <lineage>
        <taxon>Bacteria</taxon>
        <taxon>Bacteria division TA06</taxon>
    </lineage>
</organism>
<dbReference type="PANTHER" id="PTHR44103:SF1">
    <property type="entry name" value="PROPROTEIN CONVERTASE P"/>
    <property type="match status" value="1"/>
</dbReference>
<proteinExistence type="predicted"/>
<dbReference type="Proteomes" id="UP000315525">
    <property type="component" value="Unassembled WGS sequence"/>
</dbReference>
<reference evidence="2 3" key="1">
    <citation type="submission" date="2019-03" db="EMBL/GenBank/DDBJ databases">
        <title>Metabolic potential of uncultured bacteria and archaea associated with petroleum seepage in deep-sea sediments.</title>
        <authorList>
            <person name="Dong X."/>
            <person name="Hubert C."/>
        </authorList>
    </citation>
    <scope>NUCLEOTIDE SEQUENCE [LARGE SCALE GENOMIC DNA]</scope>
    <source>
        <strain evidence="2">E44_bin18</strain>
    </source>
</reference>
<evidence type="ECO:0000313" key="2">
    <source>
        <dbReference type="EMBL" id="TET47100.1"/>
    </source>
</evidence>
<feature type="non-terminal residue" evidence="2">
    <location>
        <position position="341"/>
    </location>
</feature>
<dbReference type="InterPro" id="IPR013517">
    <property type="entry name" value="FG-GAP"/>
</dbReference>